<dbReference type="STRING" id="69332.A0A388LJD1"/>
<evidence type="ECO:0000256" key="2">
    <source>
        <dbReference type="ARBA" id="ARBA00022730"/>
    </source>
</evidence>
<dbReference type="CDD" id="cd00403">
    <property type="entry name" value="Ribosomal_L1"/>
    <property type="match status" value="1"/>
</dbReference>
<reference evidence="9 10" key="1">
    <citation type="journal article" date="2018" name="Cell">
        <title>The Chara Genome: Secondary Complexity and Implications for Plant Terrestrialization.</title>
        <authorList>
            <person name="Nishiyama T."/>
            <person name="Sakayama H."/>
            <person name="Vries J.D."/>
            <person name="Buschmann H."/>
            <person name="Saint-Marcoux D."/>
            <person name="Ullrich K.K."/>
            <person name="Haas F.B."/>
            <person name="Vanderstraeten L."/>
            <person name="Becker D."/>
            <person name="Lang D."/>
            <person name="Vosolsobe S."/>
            <person name="Rombauts S."/>
            <person name="Wilhelmsson P.K.I."/>
            <person name="Janitza P."/>
            <person name="Kern R."/>
            <person name="Heyl A."/>
            <person name="Rumpler F."/>
            <person name="Villalobos L.I.A.C."/>
            <person name="Clay J.M."/>
            <person name="Skokan R."/>
            <person name="Toyoda A."/>
            <person name="Suzuki Y."/>
            <person name="Kagoshima H."/>
            <person name="Schijlen E."/>
            <person name="Tajeshwar N."/>
            <person name="Catarino B."/>
            <person name="Hetherington A.J."/>
            <person name="Saltykova A."/>
            <person name="Bonnot C."/>
            <person name="Breuninger H."/>
            <person name="Symeonidi A."/>
            <person name="Radhakrishnan G.V."/>
            <person name="Van Nieuwerburgh F."/>
            <person name="Deforce D."/>
            <person name="Chang C."/>
            <person name="Karol K.G."/>
            <person name="Hedrich R."/>
            <person name="Ulvskov P."/>
            <person name="Glockner G."/>
            <person name="Delwiche C.F."/>
            <person name="Petrasek J."/>
            <person name="Van de Peer Y."/>
            <person name="Friml J."/>
            <person name="Beilby M."/>
            <person name="Dolan L."/>
            <person name="Kohara Y."/>
            <person name="Sugano S."/>
            <person name="Fujiyama A."/>
            <person name="Delaux P.-M."/>
            <person name="Quint M."/>
            <person name="TheiBen G."/>
            <person name="Hagemann M."/>
            <person name="Harholt J."/>
            <person name="Dunand C."/>
            <person name="Zachgo S."/>
            <person name="Langdale J."/>
            <person name="Maumus F."/>
            <person name="Straeten D.V.D."/>
            <person name="Gould S.B."/>
            <person name="Rensing S.A."/>
        </authorList>
    </citation>
    <scope>NUCLEOTIDE SEQUENCE [LARGE SCALE GENOMIC DNA]</scope>
    <source>
        <strain evidence="9 10">S276</strain>
    </source>
</reference>
<keyword evidence="3" id="KW-0694">RNA-binding</keyword>
<comment type="caution">
    <text evidence="9">The sequence shown here is derived from an EMBL/GenBank/DDBJ whole genome shotgun (WGS) entry which is preliminary data.</text>
</comment>
<evidence type="ECO:0000313" key="10">
    <source>
        <dbReference type="Proteomes" id="UP000265515"/>
    </source>
</evidence>
<dbReference type="PANTHER" id="PTHR36427">
    <property type="entry name" value="54S RIBOSOMAL PROTEIN L1, MITOCHONDRIAL"/>
    <property type="match status" value="1"/>
</dbReference>
<dbReference type="GO" id="GO:0006412">
    <property type="term" value="P:translation"/>
    <property type="evidence" value="ECO:0007669"/>
    <property type="project" value="InterPro"/>
</dbReference>
<keyword evidence="5" id="KW-0687">Ribonucleoprotein</keyword>
<dbReference type="InterPro" id="IPR028364">
    <property type="entry name" value="Ribosomal_uL1/biogenesis"/>
</dbReference>
<evidence type="ECO:0000256" key="8">
    <source>
        <dbReference type="SAM" id="MobiDB-lite"/>
    </source>
</evidence>
<keyword evidence="4" id="KW-0689">Ribosomal protein</keyword>
<dbReference type="GO" id="GO:0015934">
    <property type="term" value="C:large ribosomal subunit"/>
    <property type="evidence" value="ECO:0007669"/>
    <property type="project" value="InterPro"/>
</dbReference>
<accession>A0A388LJD1</accession>
<dbReference type="Gramene" id="GBG82332">
    <property type="protein sequence ID" value="GBG82332"/>
    <property type="gene ID" value="CBR_g34615"/>
</dbReference>
<dbReference type="SUPFAM" id="SSF56808">
    <property type="entry name" value="Ribosomal protein L1"/>
    <property type="match status" value="1"/>
</dbReference>
<dbReference type="PROSITE" id="PS01199">
    <property type="entry name" value="RIBOSOMAL_L1"/>
    <property type="match status" value="1"/>
</dbReference>
<keyword evidence="10" id="KW-1185">Reference proteome</keyword>
<dbReference type="Gene3D" id="3.40.50.790">
    <property type="match status" value="1"/>
</dbReference>
<dbReference type="GO" id="GO:0019843">
    <property type="term" value="F:rRNA binding"/>
    <property type="evidence" value="ECO:0007669"/>
    <property type="project" value="UniProtKB-KW"/>
</dbReference>
<dbReference type="Gene3D" id="3.30.190.20">
    <property type="match status" value="1"/>
</dbReference>
<dbReference type="InterPro" id="IPR023673">
    <property type="entry name" value="Ribosomal_uL1_CS"/>
</dbReference>
<evidence type="ECO:0000256" key="7">
    <source>
        <dbReference type="ARBA" id="ARBA00082680"/>
    </source>
</evidence>
<dbReference type="InterPro" id="IPR023674">
    <property type="entry name" value="Ribosomal_uL1-like"/>
</dbReference>
<evidence type="ECO:0000256" key="5">
    <source>
        <dbReference type="ARBA" id="ARBA00023274"/>
    </source>
</evidence>
<feature type="region of interest" description="Disordered" evidence="8">
    <location>
        <begin position="1"/>
        <end position="104"/>
    </location>
</feature>
<dbReference type="InterPro" id="IPR005878">
    <property type="entry name" value="Ribosom_uL1_bac-type"/>
</dbReference>
<feature type="compositionally biased region" description="Polar residues" evidence="8">
    <location>
        <begin position="1"/>
        <end position="11"/>
    </location>
</feature>
<sequence>MGTRNSTQTFLNFRKAIEQRYEGEKKPGRRGGGGKGRKRKQQQGVASMIIDGGGGGGGDGHEGSRPIDAVGTITGPSGGDKEDEGSRGSGRRGGGGGKGGGKGEEMANVQCRHLWVRSGRLTSTFLTQLARRSYGASIVAADPRREAGEFLSGYDGTNTRERFEDHSHPGDCQGIKNHCGGGGGFSAPFHSRTCMIKSQQVVIGDAGGGGGWGGDRSISCRHFHVSLPTDLVAAGDGEMGALADVAEAPARRKVAPLPADIIVHEGAGDGEPEAAEALKRIPLLRLIHAAPLSSEGAKRENVSLQEAIRSVKGNARAKFDETVEAHIRLSVDPRRGDQIVRGSAVLPHGVGKVVRVAVFAERNKAEEAKSAGADVVGADDLISLVKESGGGKLPFDRCIATPAMMPRLGQVGRILGPRGLMPNPKVGTVTNDVAAAVRAAKFGQVEFRADKGAIVHAGLGKVSFPEERLLDNIAAFSSALLKAKPVGLKGSSKYLGYFISFSLSSTMGPGVKVDIPSLAAVADSYVRRVEQVPNSAK</sequence>
<dbReference type="EMBL" id="BFEA01000403">
    <property type="protein sequence ID" value="GBG82332.1"/>
    <property type="molecule type" value="Genomic_DNA"/>
</dbReference>
<dbReference type="FunFam" id="3.40.50.790:FF:000001">
    <property type="entry name" value="50S ribosomal protein L1"/>
    <property type="match status" value="1"/>
</dbReference>
<feature type="compositionally biased region" description="Basic and acidic residues" evidence="8">
    <location>
        <begin position="15"/>
        <end position="26"/>
    </location>
</feature>
<dbReference type="InterPro" id="IPR016095">
    <property type="entry name" value="Ribosomal_uL1_3-a/b-sand"/>
</dbReference>
<gene>
    <name evidence="9" type="ORF">CBR_g34615</name>
</gene>
<dbReference type="PANTHER" id="PTHR36427:SF4">
    <property type="entry name" value="RIBOSOMAL PROTEIN L1P_L10E FAMILY"/>
    <property type="match status" value="1"/>
</dbReference>
<evidence type="ECO:0000256" key="6">
    <source>
        <dbReference type="ARBA" id="ARBA00035205"/>
    </source>
</evidence>
<comment type="similarity">
    <text evidence="1">Belongs to the universal ribosomal protein uL1 family.</text>
</comment>
<dbReference type="AlphaFoldDB" id="A0A388LJD1"/>
<protein>
    <recommendedName>
        <fullName evidence="6">Large ribosomal subunit protein uL1c</fullName>
    </recommendedName>
    <alternativeName>
        <fullName evidence="7">CL1</fullName>
    </alternativeName>
</protein>
<evidence type="ECO:0000313" key="9">
    <source>
        <dbReference type="EMBL" id="GBG82332.1"/>
    </source>
</evidence>
<evidence type="ECO:0000256" key="3">
    <source>
        <dbReference type="ARBA" id="ARBA00022884"/>
    </source>
</evidence>
<dbReference type="Proteomes" id="UP000265515">
    <property type="component" value="Unassembled WGS sequence"/>
</dbReference>
<evidence type="ECO:0000256" key="1">
    <source>
        <dbReference type="ARBA" id="ARBA00010531"/>
    </source>
</evidence>
<dbReference type="NCBIfam" id="TIGR01169">
    <property type="entry name" value="rplA_bact"/>
    <property type="match status" value="1"/>
</dbReference>
<feature type="compositionally biased region" description="Gly residues" evidence="8">
    <location>
        <begin position="87"/>
        <end position="100"/>
    </location>
</feature>
<dbReference type="HAMAP" id="MF_01318_B">
    <property type="entry name" value="Ribosomal_uL1_B"/>
    <property type="match status" value="1"/>
</dbReference>
<dbReference type="Pfam" id="PF00687">
    <property type="entry name" value="Ribosomal_L1"/>
    <property type="match status" value="1"/>
</dbReference>
<dbReference type="GO" id="GO:0003735">
    <property type="term" value="F:structural constituent of ribosome"/>
    <property type="evidence" value="ECO:0007669"/>
    <property type="project" value="InterPro"/>
</dbReference>
<dbReference type="OrthoDB" id="1747252at2759"/>
<evidence type="ECO:0000256" key="4">
    <source>
        <dbReference type="ARBA" id="ARBA00022980"/>
    </source>
</evidence>
<name>A0A388LJD1_CHABU</name>
<proteinExistence type="inferred from homology"/>
<keyword evidence="2" id="KW-0699">rRNA-binding</keyword>
<organism evidence="9 10">
    <name type="scientific">Chara braunii</name>
    <name type="common">Braun's stonewort</name>
    <dbReference type="NCBI Taxonomy" id="69332"/>
    <lineage>
        <taxon>Eukaryota</taxon>
        <taxon>Viridiplantae</taxon>
        <taxon>Streptophyta</taxon>
        <taxon>Charophyceae</taxon>
        <taxon>Charales</taxon>
        <taxon>Characeae</taxon>
        <taxon>Chara</taxon>
    </lineage>
</organism>